<keyword evidence="3" id="KW-1185">Reference proteome</keyword>
<dbReference type="InterPro" id="IPR011991">
    <property type="entry name" value="ArsR-like_HTH"/>
</dbReference>
<organism evidence="2 3">
    <name type="scientific">Belliella pelovolcani</name>
    <dbReference type="NCBI Taxonomy" id="529505"/>
    <lineage>
        <taxon>Bacteria</taxon>
        <taxon>Pseudomonadati</taxon>
        <taxon>Bacteroidota</taxon>
        <taxon>Cytophagia</taxon>
        <taxon>Cytophagales</taxon>
        <taxon>Cyclobacteriaceae</taxon>
        <taxon>Belliella</taxon>
    </lineage>
</organism>
<gene>
    <name evidence="2" type="ORF">SAMN05421761_10135</name>
</gene>
<dbReference type="CDD" id="cd00090">
    <property type="entry name" value="HTH_ARSR"/>
    <property type="match status" value="1"/>
</dbReference>
<protein>
    <submittedName>
        <fullName evidence="2">Transcriptional regulator</fullName>
    </submittedName>
</protein>
<dbReference type="InterPro" id="IPR036388">
    <property type="entry name" value="WH-like_DNA-bd_sf"/>
</dbReference>
<dbReference type="Pfam" id="PF13601">
    <property type="entry name" value="HTH_34"/>
    <property type="match status" value="1"/>
</dbReference>
<evidence type="ECO:0000313" key="2">
    <source>
        <dbReference type="EMBL" id="SIS49095.1"/>
    </source>
</evidence>
<evidence type="ECO:0000259" key="1">
    <source>
        <dbReference type="Pfam" id="PF13601"/>
    </source>
</evidence>
<dbReference type="Gene3D" id="1.10.10.10">
    <property type="entry name" value="Winged helix-like DNA-binding domain superfamily/Winged helix DNA-binding domain"/>
    <property type="match status" value="1"/>
</dbReference>
<dbReference type="GO" id="GO:0006355">
    <property type="term" value="P:regulation of DNA-templated transcription"/>
    <property type="evidence" value="ECO:0007669"/>
    <property type="project" value="UniProtKB-ARBA"/>
</dbReference>
<dbReference type="InterPro" id="IPR036390">
    <property type="entry name" value="WH_DNA-bd_sf"/>
</dbReference>
<dbReference type="EMBL" id="FTOP01000001">
    <property type="protein sequence ID" value="SIS49095.1"/>
    <property type="molecule type" value="Genomic_DNA"/>
</dbReference>
<dbReference type="Proteomes" id="UP000186026">
    <property type="component" value="Unassembled WGS sequence"/>
</dbReference>
<proteinExistence type="predicted"/>
<reference evidence="3" key="1">
    <citation type="submission" date="2017-01" db="EMBL/GenBank/DDBJ databases">
        <authorList>
            <person name="Varghese N."/>
            <person name="Submissions S."/>
        </authorList>
    </citation>
    <scope>NUCLEOTIDE SEQUENCE [LARGE SCALE GENOMIC DNA]</scope>
    <source>
        <strain evidence="3">DSM 46698</strain>
    </source>
</reference>
<dbReference type="InterPro" id="IPR027395">
    <property type="entry name" value="WH_DNA-bd_dom"/>
</dbReference>
<dbReference type="SUPFAM" id="SSF46785">
    <property type="entry name" value="Winged helix' DNA-binding domain"/>
    <property type="match status" value="1"/>
</dbReference>
<dbReference type="PANTHER" id="PTHR37318:SF1">
    <property type="entry name" value="BSL7504 PROTEIN"/>
    <property type="match status" value="1"/>
</dbReference>
<accession>A0A1N7JID8</accession>
<feature type="domain" description="Winged helix DNA-binding" evidence="1">
    <location>
        <begin position="13"/>
        <end position="92"/>
    </location>
</feature>
<dbReference type="AlphaFoldDB" id="A0A1N7JID8"/>
<evidence type="ECO:0000313" key="3">
    <source>
        <dbReference type="Proteomes" id="UP000186026"/>
    </source>
</evidence>
<sequence>MKGNFDKAFENIVRLRVMSVLMANEQYDFNGFKELMEVTDGNLSSHLRTLEKQGYVVVEKSFVGRKPQSNYSATPAGREAFQRHLDYLENLINQNKE</sequence>
<dbReference type="RefSeq" id="WP_076497391.1">
    <property type="nucleotide sequence ID" value="NZ_FTOP01000001.1"/>
</dbReference>
<dbReference type="OrthoDB" id="9800369at2"/>
<name>A0A1N7JID8_9BACT</name>
<dbReference type="PANTHER" id="PTHR37318">
    <property type="entry name" value="BSL7504 PROTEIN"/>
    <property type="match status" value="1"/>
</dbReference>
<dbReference type="STRING" id="529505.SAMN05421761_10135"/>